<comment type="caution">
    <text evidence="7">The sequence shown here is derived from an EMBL/GenBank/DDBJ whole genome shotgun (WGS) entry which is preliminary data.</text>
</comment>
<dbReference type="PROSITE" id="PS51257">
    <property type="entry name" value="PROKAR_LIPOPROTEIN"/>
    <property type="match status" value="1"/>
</dbReference>
<evidence type="ECO:0000256" key="5">
    <source>
        <dbReference type="ARBA" id="ARBA00022729"/>
    </source>
</evidence>
<keyword evidence="4" id="KW-0964">Secreted</keyword>
<keyword evidence="3" id="KW-0202">Cytokine</keyword>
<evidence type="ECO:0000256" key="1">
    <source>
        <dbReference type="ARBA" id="ARBA00004613"/>
    </source>
</evidence>
<evidence type="ECO:0000313" key="7">
    <source>
        <dbReference type="EMBL" id="CAG5927878.1"/>
    </source>
</evidence>
<dbReference type="InterPro" id="IPR029034">
    <property type="entry name" value="Cystine-knot_cytokine"/>
</dbReference>
<dbReference type="AlphaFoldDB" id="A0A8S4B9E4"/>
<dbReference type="PRINTS" id="PR01932">
    <property type="entry name" value="INTRLEUKIN17"/>
</dbReference>
<protein>
    <submittedName>
        <fullName evidence="7">(Atlantic silverside) hypothetical protein</fullName>
    </submittedName>
</protein>
<dbReference type="InterPro" id="IPR010345">
    <property type="entry name" value="IL-17_fam"/>
</dbReference>
<dbReference type="Proteomes" id="UP000677803">
    <property type="component" value="Unassembled WGS sequence"/>
</dbReference>
<dbReference type="OrthoDB" id="6093351at2759"/>
<comment type="subcellular location">
    <subcellularLocation>
        <location evidence="1">Secreted</location>
    </subcellularLocation>
</comment>
<feature type="signal peptide" evidence="6">
    <location>
        <begin position="1"/>
        <end position="19"/>
    </location>
</feature>
<keyword evidence="5 6" id="KW-0732">Signal</keyword>
<sequence length="158" mass="17427">MLLVLRAFLLLGFASLACASRHISVKLKQGNGSRGKTVRVVLDSSVLIPPSSRFASHISNASLSPWIYRETCVSSRLPRIISEAHCLTSGCLSPERGGEDLTLEVKPIQYEILVLHKIPRQIQTKKGGKRKKRYDFILGTQVITVGCTCVKPITLPMQ</sequence>
<dbReference type="InterPro" id="IPR020440">
    <property type="entry name" value="IL-17_chr"/>
</dbReference>
<gene>
    <name evidence="7" type="ORF">MMEN_LOCUS11557</name>
</gene>
<dbReference type="SUPFAM" id="SSF57501">
    <property type="entry name" value="Cystine-knot cytokines"/>
    <property type="match status" value="1"/>
</dbReference>
<dbReference type="GO" id="GO:0005125">
    <property type="term" value="F:cytokine activity"/>
    <property type="evidence" value="ECO:0007669"/>
    <property type="project" value="UniProtKB-KW"/>
</dbReference>
<dbReference type="GO" id="GO:0005615">
    <property type="term" value="C:extracellular space"/>
    <property type="evidence" value="ECO:0007669"/>
    <property type="project" value="UniProtKB-KW"/>
</dbReference>
<evidence type="ECO:0000313" key="8">
    <source>
        <dbReference type="Proteomes" id="UP000677803"/>
    </source>
</evidence>
<dbReference type="GO" id="GO:0006954">
    <property type="term" value="P:inflammatory response"/>
    <property type="evidence" value="ECO:0007669"/>
    <property type="project" value="InterPro"/>
</dbReference>
<dbReference type="Gene3D" id="2.10.90.10">
    <property type="entry name" value="Cystine-knot cytokines"/>
    <property type="match status" value="1"/>
</dbReference>
<dbReference type="Pfam" id="PF06083">
    <property type="entry name" value="IL17"/>
    <property type="match status" value="1"/>
</dbReference>
<evidence type="ECO:0000256" key="2">
    <source>
        <dbReference type="ARBA" id="ARBA00007236"/>
    </source>
</evidence>
<feature type="chain" id="PRO_5035944367" evidence="6">
    <location>
        <begin position="20"/>
        <end position="158"/>
    </location>
</feature>
<accession>A0A8S4B9E4</accession>
<evidence type="ECO:0000256" key="4">
    <source>
        <dbReference type="ARBA" id="ARBA00022525"/>
    </source>
</evidence>
<dbReference type="EMBL" id="CAJRST010012224">
    <property type="protein sequence ID" value="CAG5927878.1"/>
    <property type="molecule type" value="Genomic_DNA"/>
</dbReference>
<proteinExistence type="inferred from homology"/>
<name>A0A8S4B9E4_9TELE</name>
<keyword evidence="8" id="KW-1185">Reference proteome</keyword>
<evidence type="ECO:0000256" key="3">
    <source>
        <dbReference type="ARBA" id="ARBA00022514"/>
    </source>
</evidence>
<comment type="similarity">
    <text evidence="2">Belongs to the IL-17 family.</text>
</comment>
<evidence type="ECO:0000256" key="6">
    <source>
        <dbReference type="SAM" id="SignalP"/>
    </source>
</evidence>
<reference evidence="7" key="1">
    <citation type="submission" date="2021-05" db="EMBL/GenBank/DDBJ databases">
        <authorList>
            <person name="Tigano A."/>
        </authorList>
    </citation>
    <scope>NUCLEOTIDE SEQUENCE</scope>
</reference>
<organism evidence="7 8">
    <name type="scientific">Menidia menidia</name>
    <name type="common">Atlantic silverside</name>
    <dbReference type="NCBI Taxonomy" id="238744"/>
    <lineage>
        <taxon>Eukaryota</taxon>
        <taxon>Metazoa</taxon>
        <taxon>Chordata</taxon>
        <taxon>Craniata</taxon>
        <taxon>Vertebrata</taxon>
        <taxon>Euteleostomi</taxon>
        <taxon>Actinopterygii</taxon>
        <taxon>Neopterygii</taxon>
        <taxon>Teleostei</taxon>
        <taxon>Neoteleostei</taxon>
        <taxon>Acanthomorphata</taxon>
        <taxon>Ovalentaria</taxon>
        <taxon>Atherinomorphae</taxon>
        <taxon>Atheriniformes</taxon>
        <taxon>Atherinopsidae</taxon>
        <taxon>Menidiinae</taxon>
        <taxon>Menidia</taxon>
    </lineage>
</organism>